<evidence type="ECO:0000313" key="1">
    <source>
        <dbReference type="EMBL" id="MRH21325.1"/>
    </source>
</evidence>
<dbReference type="Pfam" id="PF05159">
    <property type="entry name" value="Capsule_synth"/>
    <property type="match status" value="1"/>
</dbReference>
<dbReference type="OrthoDB" id="9794206at2"/>
<dbReference type="EMBL" id="WJPO01000013">
    <property type="protein sequence ID" value="MRH21325.1"/>
    <property type="molecule type" value="Genomic_DNA"/>
</dbReference>
<keyword evidence="2" id="KW-1185">Reference proteome</keyword>
<reference evidence="1 2" key="1">
    <citation type="submission" date="2019-11" db="EMBL/GenBank/DDBJ databases">
        <title>Draft Whole-Genome sequence of the marine photosynthetic bacterium Rhodovulum strictum DSM 11289.</title>
        <authorList>
            <person name="Kyndt J.A."/>
            <person name="Meyer T.E."/>
        </authorList>
    </citation>
    <scope>NUCLEOTIDE SEQUENCE [LARGE SCALE GENOMIC DNA]</scope>
    <source>
        <strain evidence="1 2">DSM 11289</strain>
    </source>
</reference>
<dbReference type="GO" id="GO:0015774">
    <property type="term" value="P:polysaccharide transport"/>
    <property type="evidence" value="ECO:0007669"/>
    <property type="project" value="InterPro"/>
</dbReference>
<accession>A0A844BIH1</accession>
<dbReference type="RefSeq" id="WP_153748629.1">
    <property type="nucleotide sequence ID" value="NZ_BAAADI010000011.1"/>
</dbReference>
<sequence length="430" mass="47733">MTTHSGSNRRFLLLQGPHGPFFDRLGRGLQAAGHAVWRAGFNRGDSAFWSDRACYVPVTCPPADWPMACARLLDRLAITDIVLYGDTRPVHATAIAAARARGLRIHIFEEGYLRPWWVTYERDGANGHSRLMDLSIPHIAALMPGEAPPAAEAPAHWGDLRAHMVHGALYHGLVMLPSRRYRHYRPHRGLPVRAEFALYLRRLALLPLHAAARFAATRRIRRGGFPYHLVLLQLAHDANFRHHGPFARIEDFLALCIEGFARGAPAHHHLVFKAHPLEDGRSPLPGTIRALARAQGLAGRVHFVPGGKLALLLDGANSAVTVNSTAAQQALWRGLPLRAFGRAVYDKPELVSDQPLAEFFADPQRPDPAAYRLFRRFLLETSQVPGGFYARAGRDQVMRRVVDLMLAEADPYDLRSAPNAALTQHLRLAG</sequence>
<comment type="caution">
    <text evidence="1">The sequence shown here is derived from an EMBL/GenBank/DDBJ whole genome shotgun (WGS) entry which is preliminary data.</text>
</comment>
<dbReference type="Proteomes" id="UP000466730">
    <property type="component" value="Unassembled WGS sequence"/>
</dbReference>
<name>A0A844BIH1_9RHOB</name>
<gene>
    <name evidence="1" type="ORF">GH815_09990</name>
</gene>
<protein>
    <submittedName>
        <fullName evidence="1">Capsule biosynthesis protein CapA</fullName>
    </submittedName>
</protein>
<dbReference type="GO" id="GO:0000271">
    <property type="term" value="P:polysaccharide biosynthetic process"/>
    <property type="evidence" value="ECO:0007669"/>
    <property type="project" value="InterPro"/>
</dbReference>
<proteinExistence type="predicted"/>
<dbReference type="AlphaFoldDB" id="A0A844BIH1"/>
<organism evidence="1 2">
    <name type="scientific">Rhodovulum strictum</name>
    <dbReference type="NCBI Taxonomy" id="58314"/>
    <lineage>
        <taxon>Bacteria</taxon>
        <taxon>Pseudomonadati</taxon>
        <taxon>Pseudomonadota</taxon>
        <taxon>Alphaproteobacteria</taxon>
        <taxon>Rhodobacterales</taxon>
        <taxon>Paracoccaceae</taxon>
        <taxon>Rhodovulum</taxon>
    </lineage>
</organism>
<evidence type="ECO:0000313" key="2">
    <source>
        <dbReference type="Proteomes" id="UP000466730"/>
    </source>
</evidence>
<dbReference type="InterPro" id="IPR007833">
    <property type="entry name" value="Capsule_polysaccharide_synth"/>
</dbReference>